<dbReference type="GO" id="GO:0006744">
    <property type="term" value="P:ubiquinone biosynthetic process"/>
    <property type="evidence" value="ECO:0007669"/>
    <property type="project" value="UniProtKB-UniRule"/>
</dbReference>
<dbReference type="UniPathway" id="UPA00232"/>
<dbReference type="InterPro" id="IPR007440">
    <property type="entry name" value="Chorismate--pyruvate_lyase"/>
</dbReference>
<dbReference type="Proteomes" id="UP000515733">
    <property type="component" value="Chromosome"/>
</dbReference>
<dbReference type="HAMAP" id="MF_01632">
    <property type="entry name" value="UbiC"/>
    <property type="match status" value="1"/>
</dbReference>
<evidence type="ECO:0000256" key="4">
    <source>
        <dbReference type="ARBA" id="ARBA00023317"/>
    </source>
</evidence>
<name>A0A6S6XNL9_9PROT</name>
<keyword evidence="3 5" id="KW-0456">Lyase</keyword>
<gene>
    <name evidence="5 6" type="primary">ubiC</name>
    <name evidence="6" type="ORF">DENOEST_0366</name>
</gene>
<keyword evidence="4 5" id="KW-0670">Pyruvate</keyword>
<feature type="binding site" evidence="5">
    <location>
        <position position="82"/>
    </location>
    <ligand>
        <name>substrate</name>
    </ligand>
</feature>
<evidence type="ECO:0000256" key="2">
    <source>
        <dbReference type="ARBA" id="ARBA00022688"/>
    </source>
</evidence>
<comment type="pathway">
    <text evidence="5">Cofactor biosynthesis; ubiquinone biosynthesis.</text>
</comment>
<dbReference type="AlphaFoldDB" id="A0A6S6XNL9"/>
<comment type="function">
    <text evidence="5">Removes the pyruvyl group from chorismate, with concomitant aromatization of the ring, to provide 4-hydroxybenzoate (4HB) for the ubiquinone pathway.</text>
</comment>
<feature type="binding site" evidence="5">
    <location>
        <position position="176"/>
    </location>
    <ligand>
        <name>substrate</name>
    </ligand>
</feature>
<dbReference type="GO" id="GO:0008813">
    <property type="term" value="F:chorismate lyase activity"/>
    <property type="evidence" value="ECO:0007669"/>
    <property type="project" value="UniProtKB-UniRule"/>
</dbReference>
<dbReference type="KEGG" id="doe:DENOEST_0366"/>
<dbReference type="GO" id="GO:0005829">
    <property type="term" value="C:cytosol"/>
    <property type="evidence" value="ECO:0007669"/>
    <property type="project" value="TreeGrafter"/>
</dbReference>
<sequence length="188" mass="20559">MRNMNRKAAAPDGGGWLTDLNPAMDGYRPWLAETGSLTARIQRACPAYAPFAVRRLSQGWGHPCADEYPALSLRPGRLAQVREVLLQSGASPVVFAHTVVLGYSGCALARVGGRSLGSVLFSDPQVLAGPLRYRCLDARHALYHRALAWCGAASPRRFWARRALFRRGPGCLLVTEVFLPAILDLHPR</sequence>
<dbReference type="SUPFAM" id="SSF64288">
    <property type="entry name" value="Chorismate lyase-like"/>
    <property type="match status" value="1"/>
</dbReference>
<proteinExistence type="inferred from homology"/>
<organism evidence="6 7">
    <name type="scientific">Denitratisoma oestradiolicum</name>
    <dbReference type="NCBI Taxonomy" id="311182"/>
    <lineage>
        <taxon>Bacteria</taxon>
        <taxon>Pseudomonadati</taxon>
        <taxon>Pseudomonadota</taxon>
        <taxon>Betaproteobacteria</taxon>
        <taxon>Nitrosomonadales</taxon>
        <taxon>Sterolibacteriaceae</taxon>
        <taxon>Denitratisoma</taxon>
    </lineage>
</organism>
<dbReference type="Pfam" id="PF04345">
    <property type="entry name" value="Chor_lyase"/>
    <property type="match status" value="1"/>
</dbReference>
<evidence type="ECO:0000313" key="6">
    <source>
        <dbReference type="EMBL" id="CAB1367531.1"/>
    </source>
</evidence>
<dbReference type="InterPro" id="IPR028978">
    <property type="entry name" value="Chorismate_lyase_/UTRA_dom_sf"/>
</dbReference>
<evidence type="ECO:0000256" key="5">
    <source>
        <dbReference type="HAMAP-Rule" id="MF_01632"/>
    </source>
</evidence>
<dbReference type="GO" id="GO:0042866">
    <property type="term" value="P:pyruvate biosynthetic process"/>
    <property type="evidence" value="ECO:0007669"/>
    <property type="project" value="UniProtKB-UniRule"/>
</dbReference>
<evidence type="ECO:0000256" key="1">
    <source>
        <dbReference type="ARBA" id="ARBA00022490"/>
    </source>
</evidence>
<feature type="binding site" evidence="5">
    <location>
        <position position="116"/>
    </location>
    <ligand>
        <name>substrate</name>
    </ligand>
</feature>
<dbReference type="EMBL" id="LR778301">
    <property type="protein sequence ID" value="CAB1367531.1"/>
    <property type="molecule type" value="Genomic_DNA"/>
</dbReference>
<dbReference type="Gene3D" id="3.40.1410.10">
    <property type="entry name" value="Chorismate lyase-like"/>
    <property type="match status" value="1"/>
</dbReference>
<dbReference type="PANTHER" id="PTHR38683:SF1">
    <property type="entry name" value="CHORISMATE PYRUVATE-LYASE"/>
    <property type="match status" value="1"/>
</dbReference>
<evidence type="ECO:0000313" key="7">
    <source>
        <dbReference type="Proteomes" id="UP000515733"/>
    </source>
</evidence>
<comment type="caution">
    <text evidence="5">Lacks conserved residue(s) required for the propagation of feature annotation.</text>
</comment>
<accession>A0A6S6XNL9</accession>
<dbReference type="PANTHER" id="PTHR38683">
    <property type="entry name" value="CHORISMATE PYRUVATE-LYASE"/>
    <property type="match status" value="1"/>
</dbReference>
<keyword evidence="7" id="KW-1185">Reference proteome</keyword>
<dbReference type="EC" id="4.1.3.40" evidence="5"/>
<comment type="similarity">
    <text evidence="5">Belongs to the UbiC family.</text>
</comment>
<comment type="subcellular location">
    <subcellularLocation>
        <location evidence="5">Cytoplasm</location>
    </subcellularLocation>
</comment>
<comment type="catalytic activity">
    <reaction evidence="5">
        <text>chorismate = 4-hydroxybenzoate + pyruvate</text>
        <dbReference type="Rhea" id="RHEA:16505"/>
        <dbReference type="ChEBI" id="CHEBI:15361"/>
        <dbReference type="ChEBI" id="CHEBI:17879"/>
        <dbReference type="ChEBI" id="CHEBI:29748"/>
        <dbReference type="EC" id="4.1.3.40"/>
    </reaction>
</comment>
<evidence type="ECO:0000256" key="3">
    <source>
        <dbReference type="ARBA" id="ARBA00023239"/>
    </source>
</evidence>
<protein>
    <recommendedName>
        <fullName evidence="5">Probable chorismate pyruvate-lyase</fullName>
        <shortName evidence="5">CL</shortName>
        <shortName evidence="5">CPL</shortName>
        <ecNumber evidence="5">4.1.3.40</ecNumber>
    </recommendedName>
</protein>
<keyword evidence="1 5" id="KW-0963">Cytoplasm</keyword>
<reference evidence="6 7" key="1">
    <citation type="submission" date="2020-03" db="EMBL/GenBank/DDBJ databases">
        <authorList>
            <consortium name="Genoscope - CEA"/>
            <person name="William W."/>
        </authorList>
    </citation>
    <scope>NUCLEOTIDE SEQUENCE [LARGE SCALE GENOMIC DNA]</scope>
    <source>
        <strain evidence="7">DSM 16959</strain>
    </source>
</reference>
<keyword evidence="2 5" id="KW-0831">Ubiquinone biosynthesis</keyword>